<dbReference type="Gene3D" id="3.40.30.10">
    <property type="entry name" value="Glutaredoxin"/>
    <property type="match status" value="1"/>
</dbReference>
<dbReference type="GO" id="GO:0030313">
    <property type="term" value="C:cell envelope"/>
    <property type="evidence" value="ECO:0007669"/>
    <property type="project" value="UniProtKB-SubCell"/>
</dbReference>
<dbReference type="PROSITE" id="PS51352">
    <property type="entry name" value="THIOREDOXIN_2"/>
    <property type="match status" value="1"/>
</dbReference>
<feature type="transmembrane region" description="Helical" evidence="5">
    <location>
        <begin position="82"/>
        <end position="99"/>
    </location>
</feature>
<sequence length="270" mass="29569">MLSWSIGPFTLSAQVALGLAFVGLFLLVSKLRSENKAQYSELANLFSSAVMWALLGARLAFVALYWQEYRQNWWGTLDIRDGGFHVGAGIATGLGYAAIRLYSRRHLAGHFALALIIGLVVVMPLQLSLAIVQQGARLPSQVLPDITGSDVALEQFAGKPVVINFWASWCPPCRREMPVLQAAQQDYSQLHVVLINQGERAADITRFVDEQGLQLNNMLLDRDGVVSRSVGASALPTTLFYDAQGKLVASHLGELSKASLRAYLEKLNVE</sequence>
<evidence type="ECO:0000313" key="8">
    <source>
        <dbReference type="Proteomes" id="UP000606935"/>
    </source>
</evidence>
<dbReference type="InterPro" id="IPR001640">
    <property type="entry name" value="Lgt"/>
</dbReference>
<name>A0A917Z2D1_9ALTE</name>
<evidence type="ECO:0000256" key="4">
    <source>
        <dbReference type="ARBA" id="ARBA00023284"/>
    </source>
</evidence>
<dbReference type="CDD" id="cd02966">
    <property type="entry name" value="TlpA_like_family"/>
    <property type="match status" value="1"/>
</dbReference>
<keyword evidence="8" id="KW-1185">Reference proteome</keyword>
<dbReference type="PANTHER" id="PTHR42852:SF6">
    <property type="entry name" value="THIOL:DISULFIDE INTERCHANGE PROTEIN DSBE"/>
    <property type="match status" value="1"/>
</dbReference>
<reference evidence="7" key="2">
    <citation type="submission" date="2020-09" db="EMBL/GenBank/DDBJ databases">
        <authorList>
            <person name="Sun Q."/>
            <person name="Zhou Y."/>
        </authorList>
    </citation>
    <scope>NUCLEOTIDE SEQUENCE</scope>
    <source>
        <strain evidence="7">CGMCC 1.7086</strain>
    </source>
</reference>
<dbReference type="RefSeq" id="WP_188697527.1">
    <property type="nucleotide sequence ID" value="NZ_BMLS01000006.1"/>
</dbReference>
<dbReference type="AlphaFoldDB" id="A0A917Z2D1"/>
<dbReference type="Proteomes" id="UP000606935">
    <property type="component" value="Unassembled WGS sequence"/>
</dbReference>
<dbReference type="InterPro" id="IPR050553">
    <property type="entry name" value="Thioredoxin_ResA/DsbE_sf"/>
</dbReference>
<dbReference type="GO" id="GO:0005886">
    <property type="term" value="C:plasma membrane"/>
    <property type="evidence" value="ECO:0007669"/>
    <property type="project" value="InterPro"/>
</dbReference>
<feature type="domain" description="Thioredoxin" evidence="6">
    <location>
        <begin position="132"/>
        <end position="269"/>
    </location>
</feature>
<dbReference type="InterPro" id="IPR036249">
    <property type="entry name" value="Thioredoxin-like_sf"/>
</dbReference>
<dbReference type="GO" id="GO:0008961">
    <property type="term" value="F:phosphatidylglycerol-prolipoprotein diacylglyceryl transferase activity"/>
    <property type="evidence" value="ECO:0007669"/>
    <property type="project" value="InterPro"/>
</dbReference>
<dbReference type="InterPro" id="IPR017937">
    <property type="entry name" value="Thioredoxin_CS"/>
</dbReference>
<dbReference type="Pfam" id="PF01790">
    <property type="entry name" value="LGT"/>
    <property type="match status" value="1"/>
</dbReference>
<keyword evidence="3" id="KW-1015">Disulfide bond</keyword>
<dbReference type="PANTHER" id="PTHR42852">
    <property type="entry name" value="THIOL:DISULFIDE INTERCHANGE PROTEIN DSBE"/>
    <property type="match status" value="1"/>
</dbReference>
<evidence type="ECO:0000313" key="7">
    <source>
        <dbReference type="EMBL" id="GGO72910.1"/>
    </source>
</evidence>
<dbReference type="Pfam" id="PF08534">
    <property type="entry name" value="Redoxin"/>
    <property type="match status" value="1"/>
</dbReference>
<dbReference type="InterPro" id="IPR013766">
    <property type="entry name" value="Thioredoxin_domain"/>
</dbReference>
<keyword evidence="5" id="KW-0472">Membrane</keyword>
<feature type="transmembrane region" description="Helical" evidence="5">
    <location>
        <begin position="49"/>
        <end position="67"/>
    </location>
</feature>
<evidence type="ECO:0000256" key="3">
    <source>
        <dbReference type="ARBA" id="ARBA00023157"/>
    </source>
</evidence>
<proteinExistence type="predicted"/>
<dbReference type="EMBL" id="BMLS01000006">
    <property type="protein sequence ID" value="GGO72910.1"/>
    <property type="molecule type" value="Genomic_DNA"/>
</dbReference>
<evidence type="ECO:0000256" key="5">
    <source>
        <dbReference type="SAM" id="Phobius"/>
    </source>
</evidence>
<organism evidence="7 8">
    <name type="scientific">Bowmanella pacifica</name>
    <dbReference type="NCBI Taxonomy" id="502051"/>
    <lineage>
        <taxon>Bacteria</taxon>
        <taxon>Pseudomonadati</taxon>
        <taxon>Pseudomonadota</taxon>
        <taxon>Gammaproteobacteria</taxon>
        <taxon>Alteromonadales</taxon>
        <taxon>Alteromonadaceae</taxon>
        <taxon>Bowmanella</taxon>
    </lineage>
</organism>
<evidence type="ECO:0000256" key="2">
    <source>
        <dbReference type="ARBA" id="ARBA00022748"/>
    </source>
</evidence>
<evidence type="ECO:0000256" key="1">
    <source>
        <dbReference type="ARBA" id="ARBA00004196"/>
    </source>
</evidence>
<keyword evidence="4" id="KW-0676">Redox-active center</keyword>
<keyword evidence="5" id="KW-0812">Transmembrane</keyword>
<dbReference type="GO" id="GO:0017004">
    <property type="term" value="P:cytochrome complex assembly"/>
    <property type="evidence" value="ECO:0007669"/>
    <property type="project" value="UniProtKB-KW"/>
</dbReference>
<comment type="subcellular location">
    <subcellularLocation>
        <location evidence="1">Cell envelope</location>
    </subcellularLocation>
</comment>
<protein>
    <submittedName>
        <fullName evidence="7">Thiol:disulfide interchange protein</fullName>
    </submittedName>
</protein>
<keyword evidence="5" id="KW-1133">Transmembrane helix</keyword>
<comment type="caution">
    <text evidence="7">The sequence shown here is derived from an EMBL/GenBank/DDBJ whole genome shotgun (WGS) entry which is preliminary data.</text>
</comment>
<dbReference type="SUPFAM" id="SSF52833">
    <property type="entry name" value="Thioredoxin-like"/>
    <property type="match status" value="1"/>
</dbReference>
<dbReference type="GO" id="GO:0015036">
    <property type="term" value="F:disulfide oxidoreductase activity"/>
    <property type="evidence" value="ECO:0007669"/>
    <property type="project" value="UniProtKB-ARBA"/>
</dbReference>
<dbReference type="GO" id="GO:0042158">
    <property type="term" value="P:lipoprotein biosynthetic process"/>
    <property type="evidence" value="ECO:0007669"/>
    <property type="project" value="InterPro"/>
</dbReference>
<accession>A0A917Z2D1</accession>
<feature type="transmembrane region" description="Helical" evidence="5">
    <location>
        <begin position="6"/>
        <end position="28"/>
    </location>
</feature>
<feature type="transmembrane region" description="Helical" evidence="5">
    <location>
        <begin position="111"/>
        <end position="132"/>
    </location>
</feature>
<dbReference type="InterPro" id="IPR013740">
    <property type="entry name" value="Redoxin"/>
</dbReference>
<reference evidence="7" key="1">
    <citation type="journal article" date="2014" name="Int. J. Syst. Evol. Microbiol.">
        <title>Complete genome sequence of Corynebacterium casei LMG S-19264T (=DSM 44701T), isolated from a smear-ripened cheese.</title>
        <authorList>
            <consortium name="US DOE Joint Genome Institute (JGI-PGF)"/>
            <person name="Walter F."/>
            <person name="Albersmeier A."/>
            <person name="Kalinowski J."/>
            <person name="Ruckert C."/>
        </authorList>
    </citation>
    <scope>NUCLEOTIDE SEQUENCE</scope>
    <source>
        <strain evidence="7">CGMCC 1.7086</strain>
    </source>
</reference>
<evidence type="ECO:0000259" key="6">
    <source>
        <dbReference type="PROSITE" id="PS51352"/>
    </source>
</evidence>
<keyword evidence="2" id="KW-0201">Cytochrome c-type biogenesis</keyword>
<gene>
    <name evidence="7" type="ORF">GCM10010982_32190</name>
</gene>
<dbReference type="PROSITE" id="PS00194">
    <property type="entry name" value="THIOREDOXIN_1"/>
    <property type="match status" value="1"/>
</dbReference>